<reference evidence="1 2" key="1">
    <citation type="submission" date="2020-08" db="EMBL/GenBank/DDBJ databases">
        <title>The Agave Microbiome: Exploring the role of microbial communities in plant adaptations to desert environments.</title>
        <authorList>
            <person name="Partida-Martinez L.P."/>
        </authorList>
    </citation>
    <scope>NUCLEOTIDE SEQUENCE [LARGE SCALE GENOMIC DNA]</scope>
    <source>
        <strain evidence="1 2">AS2.3</strain>
    </source>
</reference>
<gene>
    <name evidence="1" type="ORF">HD841_002944</name>
</gene>
<evidence type="ECO:0008006" key="3">
    <source>
        <dbReference type="Google" id="ProtNLM"/>
    </source>
</evidence>
<dbReference type="Proteomes" id="UP000517753">
    <property type="component" value="Unassembled WGS sequence"/>
</dbReference>
<dbReference type="AlphaFoldDB" id="A0A7Y9FQ73"/>
<evidence type="ECO:0000313" key="2">
    <source>
        <dbReference type="Proteomes" id="UP000517753"/>
    </source>
</evidence>
<dbReference type="EMBL" id="JACCBY010000004">
    <property type="protein sequence ID" value="NYD91137.1"/>
    <property type="molecule type" value="Genomic_DNA"/>
</dbReference>
<sequence>MIPSKVDGRNPRHARHLAELMDAYPELIMPTPIGYRSSIADGLATQSPVWAIKRTSARPAAREVRAMAEYIQNKMEIA</sequence>
<dbReference type="InterPro" id="IPR027417">
    <property type="entry name" value="P-loop_NTPase"/>
</dbReference>
<name>A0A7Y9FQ73_9SPHN</name>
<proteinExistence type="predicted"/>
<evidence type="ECO:0000313" key="1">
    <source>
        <dbReference type="EMBL" id="NYD91137.1"/>
    </source>
</evidence>
<organism evidence="1 2">
    <name type="scientific">Sphingomonas melonis</name>
    <dbReference type="NCBI Taxonomy" id="152682"/>
    <lineage>
        <taxon>Bacteria</taxon>
        <taxon>Pseudomonadati</taxon>
        <taxon>Pseudomonadota</taxon>
        <taxon>Alphaproteobacteria</taxon>
        <taxon>Sphingomonadales</taxon>
        <taxon>Sphingomonadaceae</taxon>
        <taxon>Sphingomonas</taxon>
    </lineage>
</organism>
<protein>
    <recommendedName>
        <fullName evidence="3">Chromosome partitioning protein ParA</fullName>
    </recommendedName>
</protein>
<dbReference type="Gene3D" id="3.40.50.300">
    <property type="entry name" value="P-loop containing nucleotide triphosphate hydrolases"/>
    <property type="match status" value="1"/>
</dbReference>
<keyword evidence="2" id="KW-1185">Reference proteome</keyword>
<comment type="caution">
    <text evidence="1">The sequence shown here is derived from an EMBL/GenBank/DDBJ whole genome shotgun (WGS) entry which is preliminary data.</text>
</comment>
<dbReference type="RefSeq" id="WP_257015639.1">
    <property type="nucleotide sequence ID" value="NZ_JACCBY010000004.1"/>
</dbReference>
<accession>A0A7Y9FQ73</accession>